<organism evidence="1 2">
    <name type="scientific">Paenibacillus zeirhizosphaerae</name>
    <dbReference type="NCBI Taxonomy" id="2987519"/>
    <lineage>
        <taxon>Bacteria</taxon>
        <taxon>Bacillati</taxon>
        <taxon>Bacillota</taxon>
        <taxon>Bacilli</taxon>
        <taxon>Bacillales</taxon>
        <taxon>Paenibacillaceae</taxon>
        <taxon>Paenibacillus</taxon>
    </lineage>
</organism>
<keyword evidence="2" id="KW-1185">Reference proteome</keyword>
<comment type="caution">
    <text evidence="1">The sequence shown here is derived from an EMBL/GenBank/DDBJ whole genome shotgun (WGS) entry which is preliminary data.</text>
</comment>
<name>A0ABT9FM66_9BACL</name>
<accession>A0ABT9FM66</accession>
<evidence type="ECO:0000313" key="1">
    <source>
        <dbReference type="EMBL" id="MDP4095827.1"/>
    </source>
</evidence>
<reference evidence="1 2" key="1">
    <citation type="submission" date="2022-10" db="EMBL/GenBank/DDBJ databases">
        <title>Paenibacillus description and whole genome data of maize root bacterial community.</title>
        <authorList>
            <person name="Marton D."/>
            <person name="Farkas M."/>
            <person name="Cserhati M."/>
        </authorList>
    </citation>
    <scope>NUCLEOTIDE SEQUENCE [LARGE SCALE GENOMIC DNA]</scope>
    <source>
        <strain evidence="1 2">P96</strain>
    </source>
</reference>
<protein>
    <submittedName>
        <fullName evidence="1">Uncharacterized protein</fullName>
    </submittedName>
</protein>
<proteinExistence type="predicted"/>
<dbReference type="EMBL" id="JAPCKK010000006">
    <property type="protein sequence ID" value="MDP4095827.1"/>
    <property type="molecule type" value="Genomic_DNA"/>
</dbReference>
<dbReference type="RefSeq" id="WP_305753463.1">
    <property type="nucleotide sequence ID" value="NZ_JAPCKK010000006.1"/>
</dbReference>
<evidence type="ECO:0000313" key="2">
    <source>
        <dbReference type="Proteomes" id="UP001241848"/>
    </source>
</evidence>
<dbReference type="Proteomes" id="UP001241848">
    <property type="component" value="Unassembled WGS sequence"/>
</dbReference>
<gene>
    <name evidence="1" type="ORF">OIN60_03355</name>
</gene>
<sequence>MADVLFDCTQFLSFEANECGDVLSFLLPSFGKSDDFKLLQEREISGRKLSHLNEFLNKFTVELVNQEFIGEFDEWFEFNEIPQPIKQFGQNIKEFMEKKSIEQLAIILVRYAYDEKAADNIFVGDYRVEDIYDGLYHASCFGNSGNIVVIRLGKS</sequence>